<keyword evidence="4 6" id="KW-0472">Membrane</keyword>
<dbReference type="PANTHER" id="PTHR43229:SF2">
    <property type="entry name" value="NODULATION PROTEIN J"/>
    <property type="match status" value="1"/>
</dbReference>
<dbReference type="PANTHER" id="PTHR43229">
    <property type="entry name" value="NODULATION PROTEIN J"/>
    <property type="match status" value="1"/>
</dbReference>
<dbReference type="Proteomes" id="UP000637578">
    <property type="component" value="Unassembled WGS sequence"/>
</dbReference>
<keyword evidence="6" id="KW-0813">Transport</keyword>
<feature type="transmembrane region" description="Helical" evidence="6">
    <location>
        <begin position="197"/>
        <end position="216"/>
    </location>
</feature>
<protein>
    <recommendedName>
        <fullName evidence="6">Transport permease protein</fullName>
    </recommendedName>
</protein>
<evidence type="ECO:0000256" key="6">
    <source>
        <dbReference type="RuleBase" id="RU361157"/>
    </source>
</evidence>
<evidence type="ECO:0000256" key="7">
    <source>
        <dbReference type="SAM" id="MobiDB-lite"/>
    </source>
</evidence>
<evidence type="ECO:0000256" key="5">
    <source>
        <dbReference type="ARBA" id="ARBA00023251"/>
    </source>
</evidence>
<feature type="compositionally biased region" description="Low complexity" evidence="7">
    <location>
        <begin position="1"/>
        <end position="20"/>
    </location>
</feature>
<keyword evidence="5" id="KW-0046">Antibiotic resistance</keyword>
<sequence length="277" mass="29086">MPTATATPPRTTSTPPTRRTWSGTSLPNQVLVLTGRSLRALRDPRMLVMSLLTPMIMLLLFSQVFRSIAHTPGFPTGVNYIDYLLPAILVTTATQAALTSGVGLANDLRNGVLSRFRALPIRMVSVLFARSFYDLTRSAVQLVLLLMAAALLFGYAPGGGILGSAAALALAIAVGWGLGWAFLALGAWLRTVEVMQTVGFVAIFPLMFASSAYVPIASLPGWLQAVAKVNPLTYAIDAARGLALGTPTLGPIAGALLTSAVITVIGSSLAARGIRRP</sequence>
<feature type="transmembrane region" description="Helical" evidence="6">
    <location>
        <begin position="85"/>
        <end position="105"/>
    </location>
</feature>
<evidence type="ECO:0000256" key="1">
    <source>
        <dbReference type="ARBA" id="ARBA00004141"/>
    </source>
</evidence>
<gene>
    <name evidence="9" type="ORF">GCM10012275_49650</name>
</gene>
<evidence type="ECO:0000256" key="4">
    <source>
        <dbReference type="ARBA" id="ARBA00023136"/>
    </source>
</evidence>
<dbReference type="InterPro" id="IPR051784">
    <property type="entry name" value="Nod_factor_ABC_transporter"/>
</dbReference>
<keyword evidence="2 6" id="KW-0812">Transmembrane</keyword>
<dbReference type="GO" id="GO:0043190">
    <property type="term" value="C:ATP-binding cassette (ABC) transporter complex"/>
    <property type="evidence" value="ECO:0007669"/>
    <property type="project" value="InterPro"/>
</dbReference>
<keyword evidence="3 6" id="KW-1133">Transmembrane helix</keyword>
<evidence type="ECO:0000313" key="10">
    <source>
        <dbReference type="Proteomes" id="UP000637578"/>
    </source>
</evidence>
<comment type="similarity">
    <text evidence="6">Belongs to the ABC-2 integral membrane protein family.</text>
</comment>
<keyword evidence="6" id="KW-1003">Cell membrane</keyword>
<proteinExistence type="inferred from homology"/>
<dbReference type="InterPro" id="IPR047817">
    <property type="entry name" value="ABC2_TM_bact-type"/>
</dbReference>
<accession>A0A8J3CFX3</accession>
<dbReference type="Pfam" id="PF01061">
    <property type="entry name" value="ABC2_membrane"/>
    <property type="match status" value="1"/>
</dbReference>
<feature type="region of interest" description="Disordered" evidence="7">
    <location>
        <begin position="1"/>
        <end position="21"/>
    </location>
</feature>
<reference evidence="9" key="1">
    <citation type="journal article" date="2014" name="Int. J. Syst. Evol. Microbiol.">
        <title>Complete genome sequence of Corynebacterium casei LMG S-19264T (=DSM 44701T), isolated from a smear-ripened cheese.</title>
        <authorList>
            <consortium name="US DOE Joint Genome Institute (JGI-PGF)"/>
            <person name="Walter F."/>
            <person name="Albersmeier A."/>
            <person name="Kalinowski J."/>
            <person name="Ruckert C."/>
        </authorList>
    </citation>
    <scope>NUCLEOTIDE SEQUENCE</scope>
    <source>
        <strain evidence="9">CGMCC 4.5737</strain>
    </source>
</reference>
<organism evidence="9 10">
    <name type="scientific">Longimycelium tulufanense</name>
    <dbReference type="NCBI Taxonomy" id="907463"/>
    <lineage>
        <taxon>Bacteria</taxon>
        <taxon>Bacillati</taxon>
        <taxon>Actinomycetota</taxon>
        <taxon>Actinomycetes</taxon>
        <taxon>Pseudonocardiales</taxon>
        <taxon>Pseudonocardiaceae</taxon>
        <taxon>Longimycelium</taxon>
    </lineage>
</organism>
<feature type="transmembrane region" description="Helical" evidence="6">
    <location>
        <begin position="252"/>
        <end position="271"/>
    </location>
</feature>
<dbReference type="EMBL" id="BMMK01000029">
    <property type="protein sequence ID" value="GGM73107.1"/>
    <property type="molecule type" value="Genomic_DNA"/>
</dbReference>
<evidence type="ECO:0000313" key="9">
    <source>
        <dbReference type="EMBL" id="GGM73107.1"/>
    </source>
</evidence>
<dbReference type="InterPro" id="IPR000412">
    <property type="entry name" value="ABC_2_transport"/>
</dbReference>
<dbReference type="PRINTS" id="PR00164">
    <property type="entry name" value="ABC2TRNSPORT"/>
</dbReference>
<dbReference type="GO" id="GO:0046677">
    <property type="term" value="P:response to antibiotic"/>
    <property type="evidence" value="ECO:0007669"/>
    <property type="project" value="UniProtKB-KW"/>
</dbReference>
<evidence type="ECO:0000259" key="8">
    <source>
        <dbReference type="PROSITE" id="PS51012"/>
    </source>
</evidence>
<dbReference type="InterPro" id="IPR013525">
    <property type="entry name" value="ABC2_TM"/>
</dbReference>
<feature type="transmembrane region" description="Helical" evidence="6">
    <location>
        <begin position="162"/>
        <end position="185"/>
    </location>
</feature>
<dbReference type="AlphaFoldDB" id="A0A8J3CFX3"/>
<reference evidence="9" key="2">
    <citation type="submission" date="2020-09" db="EMBL/GenBank/DDBJ databases">
        <authorList>
            <person name="Sun Q."/>
            <person name="Zhou Y."/>
        </authorList>
    </citation>
    <scope>NUCLEOTIDE SEQUENCE</scope>
    <source>
        <strain evidence="9">CGMCC 4.5737</strain>
    </source>
</reference>
<feature type="domain" description="ABC transmembrane type-2" evidence="8">
    <location>
        <begin position="45"/>
        <end position="277"/>
    </location>
</feature>
<dbReference type="PROSITE" id="PS51012">
    <property type="entry name" value="ABC_TM2"/>
    <property type="match status" value="1"/>
</dbReference>
<name>A0A8J3CFX3_9PSEU</name>
<dbReference type="PIRSF" id="PIRSF006648">
    <property type="entry name" value="DrrB"/>
    <property type="match status" value="1"/>
</dbReference>
<keyword evidence="10" id="KW-1185">Reference proteome</keyword>
<comment type="caution">
    <text evidence="9">The sequence shown here is derived from an EMBL/GenBank/DDBJ whole genome shotgun (WGS) entry which is preliminary data.</text>
</comment>
<evidence type="ECO:0000256" key="3">
    <source>
        <dbReference type="ARBA" id="ARBA00022989"/>
    </source>
</evidence>
<feature type="transmembrane region" description="Helical" evidence="6">
    <location>
        <begin position="139"/>
        <end position="156"/>
    </location>
</feature>
<evidence type="ECO:0000256" key="2">
    <source>
        <dbReference type="ARBA" id="ARBA00022692"/>
    </source>
</evidence>
<comment type="subcellular location">
    <subcellularLocation>
        <location evidence="6">Cell membrane</location>
        <topology evidence="6">Multi-pass membrane protein</topology>
    </subcellularLocation>
    <subcellularLocation>
        <location evidence="1">Membrane</location>
        <topology evidence="1">Multi-pass membrane protein</topology>
    </subcellularLocation>
</comment>
<dbReference type="RefSeq" id="WP_189060823.1">
    <property type="nucleotide sequence ID" value="NZ_BMMK01000029.1"/>
</dbReference>
<dbReference type="GO" id="GO:0140359">
    <property type="term" value="F:ABC-type transporter activity"/>
    <property type="evidence" value="ECO:0007669"/>
    <property type="project" value="InterPro"/>
</dbReference>
<feature type="transmembrane region" description="Helical" evidence="6">
    <location>
        <begin position="46"/>
        <end position="65"/>
    </location>
</feature>